<sequence length="117" mass="13435">MLGQGYGNFKGVQSVIREKHLAALYVHCNVHSLNLALANSSNIHYIHNCIGTIKSVGNFINILARQTELLKNKIKEFIPETKWTKLTSLCETRWVENHNGMIRFFDIYKLLKTCESI</sequence>
<organism evidence="1">
    <name type="scientific">Schizaphis graminum</name>
    <name type="common">Green bug aphid</name>
    <dbReference type="NCBI Taxonomy" id="13262"/>
    <lineage>
        <taxon>Eukaryota</taxon>
        <taxon>Metazoa</taxon>
        <taxon>Ecdysozoa</taxon>
        <taxon>Arthropoda</taxon>
        <taxon>Hexapoda</taxon>
        <taxon>Insecta</taxon>
        <taxon>Pterygota</taxon>
        <taxon>Neoptera</taxon>
        <taxon>Paraneoptera</taxon>
        <taxon>Hemiptera</taxon>
        <taxon>Sternorrhyncha</taxon>
        <taxon>Aphidomorpha</taxon>
        <taxon>Aphidoidea</taxon>
        <taxon>Aphididae</taxon>
        <taxon>Aphidini</taxon>
        <taxon>Schizaphis</taxon>
    </lineage>
</organism>
<accession>A0A2S2PP03</accession>
<dbReference type="InterPro" id="IPR052958">
    <property type="entry name" value="IFN-induced_PKR_regulator"/>
</dbReference>
<reference evidence="1" key="1">
    <citation type="submission" date="2018-04" db="EMBL/GenBank/DDBJ databases">
        <title>Transcriptome of Schizaphis graminum biotype I.</title>
        <authorList>
            <person name="Scully E.D."/>
            <person name="Geib S.M."/>
            <person name="Palmer N.A."/>
            <person name="Koch K."/>
            <person name="Bradshaw J."/>
            <person name="Heng-Moss T."/>
            <person name="Sarath G."/>
        </authorList>
    </citation>
    <scope>NUCLEOTIDE SEQUENCE</scope>
</reference>
<dbReference type="EMBL" id="GGMR01018582">
    <property type="protein sequence ID" value="MBY31201.1"/>
    <property type="molecule type" value="Transcribed_RNA"/>
</dbReference>
<dbReference type="PANTHER" id="PTHR46289">
    <property type="entry name" value="52 KDA REPRESSOR OF THE INHIBITOR OF THE PROTEIN KINASE-LIKE PROTEIN-RELATED"/>
    <property type="match status" value="1"/>
</dbReference>
<evidence type="ECO:0000313" key="1">
    <source>
        <dbReference type="EMBL" id="MBY31201.1"/>
    </source>
</evidence>
<evidence type="ECO:0008006" key="2">
    <source>
        <dbReference type="Google" id="ProtNLM"/>
    </source>
</evidence>
<proteinExistence type="predicted"/>
<name>A0A2S2PP03_SCHGA</name>
<dbReference type="AlphaFoldDB" id="A0A2S2PP03"/>
<dbReference type="PANTHER" id="PTHR46289:SF14">
    <property type="entry name" value="DUF4371 DOMAIN-CONTAINING PROTEIN"/>
    <property type="match status" value="1"/>
</dbReference>
<gene>
    <name evidence="1" type="ORF">g.159219</name>
</gene>
<protein>
    <recommendedName>
        <fullName evidence="2">Repressor of the inhibitor of the protein kinase</fullName>
    </recommendedName>
</protein>